<name>A0ABY7T120_9SPHI</name>
<reference evidence="1 2" key="1">
    <citation type="submission" date="2023-02" db="EMBL/GenBank/DDBJ databases">
        <title>Genome sequence of Mucilaginibacter jinjuensis strain KACC 16571.</title>
        <authorList>
            <person name="Kim S."/>
            <person name="Heo J."/>
            <person name="Kwon S.-W."/>
        </authorList>
    </citation>
    <scope>NUCLEOTIDE SEQUENCE [LARGE SCALE GENOMIC DNA]</scope>
    <source>
        <strain evidence="1 2">KACC 16571</strain>
    </source>
</reference>
<sequence length="184" mass="21254">MAKKGNTEITLNINIDMPADVPVNALLLKTGLWKQHFPDDQNKLMIAQALNYCTYHKGLHIVGYLITSSNLYLVLRIEKADLNNMLTIFYDALRKEIKQYQEYLKNQRLQGDGMRTKAGEAFTGLFTQYELLNYKLIRLITGQPTDEIFFDPQLAWLKKSLQHYNFCSMIDYSGAKGPVKIIRL</sequence>
<accession>A0ABY7T120</accession>
<keyword evidence="2" id="KW-1185">Reference proteome</keyword>
<organism evidence="1 2">
    <name type="scientific">Mucilaginibacter jinjuensis</name>
    <dbReference type="NCBI Taxonomy" id="1176721"/>
    <lineage>
        <taxon>Bacteria</taxon>
        <taxon>Pseudomonadati</taxon>
        <taxon>Bacteroidota</taxon>
        <taxon>Sphingobacteriia</taxon>
        <taxon>Sphingobacteriales</taxon>
        <taxon>Sphingobacteriaceae</taxon>
        <taxon>Mucilaginibacter</taxon>
    </lineage>
</organism>
<evidence type="ECO:0000313" key="2">
    <source>
        <dbReference type="Proteomes" id="UP001216139"/>
    </source>
</evidence>
<dbReference type="Proteomes" id="UP001216139">
    <property type="component" value="Chromosome"/>
</dbReference>
<evidence type="ECO:0000313" key="1">
    <source>
        <dbReference type="EMBL" id="WCT10029.1"/>
    </source>
</evidence>
<gene>
    <name evidence="1" type="ORF">PQO05_14950</name>
</gene>
<dbReference type="EMBL" id="CP117167">
    <property type="protein sequence ID" value="WCT10029.1"/>
    <property type="molecule type" value="Genomic_DNA"/>
</dbReference>
<dbReference type="RefSeq" id="WP_273628128.1">
    <property type="nucleotide sequence ID" value="NZ_CP117167.1"/>
</dbReference>
<proteinExistence type="predicted"/>
<protein>
    <submittedName>
        <fullName evidence="1">Uncharacterized protein</fullName>
    </submittedName>
</protein>